<feature type="domain" description="B box-type" evidence="2">
    <location>
        <begin position="4"/>
        <end position="53"/>
    </location>
</feature>
<dbReference type="Pfam" id="PF22586">
    <property type="entry name" value="ANCHR-like_BBOX"/>
    <property type="match status" value="1"/>
</dbReference>
<organism evidence="3 4">
    <name type="scientific">Mytilus edulis</name>
    <name type="common">Blue mussel</name>
    <dbReference type="NCBI Taxonomy" id="6550"/>
    <lineage>
        <taxon>Eukaryota</taxon>
        <taxon>Metazoa</taxon>
        <taxon>Spiralia</taxon>
        <taxon>Lophotrochozoa</taxon>
        <taxon>Mollusca</taxon>
        <taxon>Bivalvia</taxon>
        <taxon>Autobranchia</taxon>
        <taxon>Pteriomorphia</taxon>
        <taxon>Mytilida</taxon>
        <taxon>Mytiloidea</taxon>
        <taxon>Mytilidae</taxon>
        <taxon>Mytilinae</taxon>
        <taxon>Mytilus</taxon>
    </lineage>
</organism>
<gene>
    <name evidence="3" type="ORF">MEDL_31194</name>
</gene>
<evidence type="ECO:0000256" key="1">
    <source>
        <dbReference type="PROSITE-ProRule" id="PRU00024"/>
    </source>
</evidence>
<dbReference type="Gene3D" id="2.120.10.30">
    <property type="entry name" value="TolB, C-terminal domain"/>
    <property type="match status" value="1"/>
</dbReference>
<dbReference type="SUPFAM" id="SSF75011">
    <property type="entry name" value="3-carboxy-cis,cis-mucoante lactonizing enzyme"/>
    <property type="match status" value="1"/>
</dbReference>
<keyword evidence="1" id="KW-0479">Metal-binding</keyword>
<dbReference type="InterPro" id="IPR000315">
    <property type="entry name" value="Znf_B-box"/>
</dbReference>
<sequence>METPAKILCGICDSQHVTKSADFWCPECDDGLCTECKTHHSFSKASRHHDVSLKCSNNEEIEILFKSIKSLGFIANESSSPSVQIKLEKNKQAQILTDSFIPKSIDNVFAKFVRKFQIPIEKSNRNNTSGCAIFPNGKIIFADCGVNMRLVIFNTDGSLDYEIPLSRLRPFDVACVDDKTLAFTVWESSEIHLLT</sequence>
<dbReference type="Gene3D" id="3.30.160.60">
    <property type="entry name" value="Classic Zinc Finger"/>
    <property type="match status" value="1"/>
</dbReference>
<dbReference type="CDD" id="cd19757">
    <property type="entry name" value="Bbox1"/>
    <property type="match status" value="1"/>
</dbReference>
<dbReference type="InterPro" id="IPR011042">
    <property type="entry name" value="6-blade_b-propeller_TolB-like"/>
</dbReference>
<dbReference type="AlphaFoldDB" id="A0A8S3S8Q9"/>
<keyword evidence="1" id="KW-0863">Zinc-finger</keyword>
<dbReference type="GO" id="GO:0008270">
    <property type="term" value="F:zinc ion binding"/>
    <property type="evidence" value="ECO:0007669"/>
    <property type="project" value="UniProtKB-KW"/>
</dbReference>
<name>A0A8S3S8Q9_MYTED</name>
<evidence type="ECO:0000259" key="2">
    <source>
        <dbReference type="PROSITE" id="PS50119"/>
    </source>
</evidence>
<evidence type="ECO:0000313" key="3">
    <source>
        <dbReference type="EMBL" id="CAG2217481.1"/>
    </source>
</evidence>
<dbReference type="EMBL" id="CAJPWZ010001545">
    <property type="protein sequence ID" value="CAG2217481.1"/>
    <property type="molecule type" value="Genomic_DNA"/>
</dbReference>
<keyword evidence="1" id="KW-0862">Zinc</keyword>
<proteinExistence type="predicted"/>
<comment type="caution">
    <text evidence="3">The sequence shown here is derived from an EMBL/GenBank/DDBJ whole genome shotgun (WGS) entry which is preliminary data.</text>
</comment>
<dbReference type="OrthoDB" id="6270329at2759"/>
<reference evidence="3" key="1">
    <citation type="submission" date="2021-03" db="EMBL/GenBank/DDBJ databases">
        <authorList>
            <person name="Bekaert M."/>
        </authorList>
    </citation>
    <scope>NUCLEOTIDE SEQUENCE</scope>
</reference>
<accession>A0A8S3S8Q9</accession>
<evidence type="ECO:0000313" key="4">
    <source>
        <dbReference type="Proteomes" id="UP000683360"/>
    </source>
</evidence>
<dbReference type="Proteomes" id="UP000683360">
    <property type="component" value="Unassembled WGS sequence"/>
</dbReference>
<keyword evidence="4" id="KW-1185">Reference proteome</keyword>
<protein>
    <submittedName>
        <fullName evidence="3">PML</fullName>
    </submittedName>
</protein>
<dbReference type="PROSITE" id="PS50119">
    <property type="entry name" value="ZF_BBOX"/>
    <property type="match status" value="1"/>
</dbReference>